<protein>
    <submittedName>
        <fullName evidence="2">Uncharacterized protein</fullName>
    </submittedName>
</protein>
<dbReference type="InterPro" id="IPR039177">
    <property type="entry name" value="SMG9"/>
</dbReference>
<dbReference type="AlphaFoldDB" id="A0A915A854"/>
<evidence type="ECO:0000313" key="2">
    <source>
        <dbReference type="WBParaSite" id="PgE457_g001_t01"/>
    </source>
</evidence>
<dbReference type="GO" id="GO:0000184">
    <property type="term" value="P:nuclear-transcribed mRNA catabolic process, nonsense-mediated decay"/>
    <property type="evidence" value="ECO:0007669"/>
    <property type="project" value="InterPro"/>
</dbReference>
<evidence type="ECO:0000313" key="1">
    <source>
        <dbReference type="Proteomes" id="UP000887569"/>
    </source>
</evidence>
<name>A0A915A854_PARUN</name>
<reference evidence="2" key="1">
    <citation type="submission" date="2022-11" db="UniProtKB">
        <authorList>
            <consortium name="WormBaseParasite"/>
        </authorList>
    </citation>
    <scope>IDENTIFICATION</scope>
</reference>
<dbReference type="PANTHER" id="PTHR14270:SF0">
    <property type="entry name" value="NONSENSE-MEDIATED MRNA DECAY FACTOR SMG9"/>
    <property type="match status" value="1"/>
</dbReference>
<organism evidence="1 2">
    <name type="scientific">Parascaris univalens</name>
    <name type="common">Nematode worm</name>
    <dbReference type="NCBI Taxonomy" id="6257"/>
    <lineage>
        <taxon>Eukaryota</taxon>
        <taxon>Metazoa</taxon>
        <taxon>Ecdysozoa</taxon>
        <taxon>Nematoda</taxon>
        <taxon>Chromadorea</taxon>
        <taxon>Rhabditida</taxon>
        <taxon>Spirurina</taxon>
        <taxon>Ascaridomorpha</taxon>
        <taxon>Ascaridoidea</taxon>
        <taxon>Ascarididae</taxon>
        <taxon>Parascaris</taxon>
    </lineage>
</organism>
<dbReference type="PANTHER" id="PTHR14270">
    <property type="entry name" value="NONSENSE-MEDIATED MRNA DECAY FACTOR SMG9"/>
    <property type="match status" value="1"/>
</dbReference>
<dbReference type="Proteomes" id="UP000887569">
    <property type="component" value="Unplaced"/>
</dbReference>
<dbReference type="WBParaSite" id="PgE457_g001_t01">
    <property type="protein sequence ID" value="PgE457_g001_t01"/>
    <property type="gene ID" value="PgE457_g001"/>
</dbReference>
<proteinExistence type="predicted"/>
<keyword evidence="1" id="KW-1185">Reference proteome</keyword>
<sequence length="110" mass="12869">MLAGNDHQDMYRYYAFRPASLEAVELCRYQSSKISIYISKSRLILLDCQASFSSSVLDEMIRDELRGIPARVPESFENRMENFVEVEVHSVLFYLPSSVWSVQYEREEDS</sequence>
<accession>A0A915A854</accession>